<accession>A0A0D2E0Q1</accession>
<feature type="coiled-coil region" evidence="1">
    <location>
        <begin position="133"/>
        <end position="215"/>
    </location>
</feature>
<evidence type="ECO:0000313" key="4">
    <source>
        <dbReference type="Proteomes" id="UP000054266"/>
    </source>
</evidence>
<protein>
    <submittedName>
        <fullName evidence="3">Uncharacterized protein</fullName>
    </submittedName>
</protein>
<name>A0A0D2E0Q1_9EURO</name>
<evidence type="ECO:0000256" key="2">
    <source>
        <dbReference type="SAM" id="MobiDB-lite"/>
    </source>
</evidence>
<feature type="region of interest" description="Disordered" evidence="2">
    <location>
        <begin position="229"/>
        <end position="257"/>
    </location>
</feature>
<evidence type="ECO:0000256" key="1">
    <source>
        <dbReference type="SAM" id="Coils"/>
    </source>
</evidence>
<organism evidence="3 4">
    <name type="scientific">Phialophora macrospora</name>
    <dbReference type="NCBI Taxonomy" id="1851006"/>
    <lineage>
        <taxon>Eukaryota</taxon>
        <taxon>Fungi</taxon>
        <taxon>Dikarya</taxon>
        <taxon>Ascomycota</taxon>
        <taxon>Pezizomycotina</taxon>
        <taxon>Eurotiomycetes</taxon>
        <taxon>Chaetothyriomycetidae</taxon>
        <taxon>Chaetothyriales</taxon>
        <taxon>Herpotrichiellaceae</taxon>
        <taxon>Phialophora</taxon>
    </lineage>
</organism>
<keyword evidence="1" id="KW-0175">Coiled coil</keyword>
<dbReference type="AlphaFoldDB" id="A0A0D2E0Q1"/>
<proteinExistence type="predicted"/>
<gene>
    <name evidence="3" type="ORF">PV04_03911</name>
</gene>
<dbReference type="EMBL" id="KN846958">
    <property type="protein sequence ID" value="KIW67932.1"/>
    <property type="molecule type" value="Genomic_DNA"/>
</dbReference>
<evidence type="ECO:0000313" key="3">
    <source>
        <dbReference type="EMBL" id="KIW67932.1"/>
    </source>
</evidence>
<sequence length="364" mass="42333">MPRRGWSDVTFEPVSGDIDEVDIWTRGRNGELVVRPTHQTPTAPAPPVAPLQPPAAVAPVINNIPVSPPTLVHDSADARSRSGAIASIEFNGQHYNPFSPNEPYPDPYYGRWRHIPHHPPLESEEAIVRAHVLTEENDKKNASERAVQEYKLKLAESEKEKERIIHEHDLEMKKKEEDIQRLKDLWEAEQKAERLKKENEKKKQEEDVKNEMRKRMIAGGFEPDEIEQAISGKPYHPPHYPHPHPHPSPHSHPPYPHPHPPCGDLSCPSLDWSDSGYVRIRTEQLNTETLDYFGIPWRFDPDDREIIVILRPKHSFDIQDLLSHTRKHYDFDVHMRVWKRKAVIEVRPKKKKSHLYLVRDSNWL</sequence>
<dbReference type="HOGENOM" id="CLU_760757_0_0_1"/>
<dbReference type="STRING" id="5601.A0A0D2E0Q1"/>
<keyword evidence="4" id="KW-1185">Reference proteome</keyword>
<feature type="compositionally biased region" description="Basic residues" evidence="2">
    <location>
        <begin position="239"/>
        <end position="249"/>
    </location>
</feature>
<reference evidence="3 4" key="1">
    <citation type="submission" date="2015-01" db="EMBL/GenBank/DDBJ databases">
        <title>The Genome Sequence of Capronia semiimmersa CBS27337.</title>
        <authorList>
            <consortium name="The Broad Institute Genomics Platform"/>
            <person name="Cuomo C."/>
            <person name="de Hoog S."/>
            <person name="Gorbushina A."/>
            <person name="Stielow B."/>
            <person name="Teixiera M."/>
            <person name="Abouelleil A."/>
            <person name="Chapman S.B."/>
            <person name="Priest M."/>
            <person name="Young S.K."/>
            <person name="Wortman J."/>
            <person name="Nusbaum C."/>
            <person name="Birren B."/>
        </authorList>
    </citation>
    <scope>NUCLEOTIDE SEQUENCE [LARGE SCALE GENOMIC DNA]</scope>
    <source>
        <strain evidence="3 4">CBS 27337</strain>
    </source>
</reference>
<dbReference type="Proteomes" id="UP000054266">
    <property type="component" value="Unassembled WGS sequence"/>
</dbReference>